<name>A0A5S5CKJ8_9BACL</name>
<dbReference type="EMBL" id="VNHS01000001">
    <property type="protein sequence ID" value="TYP79417.1"/>
    <property type="molecule type" value="Genomic_DNA"/>
</dbReference>
<evidence type="ECO:0000313" key="4">
    <source>
        <dbReference type="Proteomes" id="UP000323257"/>
    </source>
</evidence>
<dbReference type="SUPFAM" id="SSF49785">
    <property type="entry name" value="Galactose-binding domain-like"/>
    <property type="match status" value="1"/>
</dbReference>
<dbReference type="Proteomes" id="UP000323257">
    <property type="component" value="Unassembled WGS sequence"/>
</dbReference>
<comment type="subcellular location">
    <subcellularLocation>
        <location evidence="1">Cell envelope</location>
    </subcellularLocation>
</comment>
<evidence type="ECO:0000256" key="1">
    <source>
        <dbReference type="ARBA" id="ARBA00004196"/>
    </source>
</evidence>
<dbReference type="GO" id="GO:0016829">
    <property type="term" value="F:lyase activity"/>
    <property type="evidence" value="ECO:0007669"/>
    <property type="project" value="InterPro"/>
</dbReference>
<feature type="domain" description="F5/8 type C" evidence="2">
    <location>
        <begin position="1247"/>
        <end position="1366"/>
    </location>
</feature>
<proteinExistence type="predicted"/>
<dbReference type="SUPFAM" id="SSF55383">
    <property type="entry name" value="Copper amine oxidase, domain N"/>
    <property type="match status" value="1"/>
</dbReference>
<evidence type="ECO:0000313" key="3">
    <source>
        <dbReference type="EMBL" id="TYP79417.1"/>
    </source>
</evidence>
<comment type="caution">
    <text evidence="3">The sequence shown here is derived from an EMBL/GenBank/DDBJ whole genome shotgun (WGS) entry which is preliminary data.</text>
</comment>
<dbReference type="InterPro" id="IPR000421">
    <property type="entry name" value="FA58C"/>
</dbReference>
<dbReference type="Gene3D" id="2.60.120.260">
    <property type="entry name" value="Galactose-binding domain-like"/>
    <property type="match status" value="1"/>
</dbReference>
<dbReference type="PROSITE" id="PS50022">
    <property type="entry name" value="FA58C_3"/>
    <property type="match status" value="1"/>
</dbReference>
<accession>A0A5S5CKJ8</accession>
<dbReference type="Pfam" id="PF18675">
    <property type="entry name" value="HepII_C"/>
    <property type="match status" value="1"/>
</dbReference>
<sequence>MGERVPAQRERVKLMHVVLKGQSRKWMSILLGLVMAGGLLFGIGPLPAEAAETEVQVQLKDSHGNPLAGATVDYYDAGWHTFGTTDAAGIATKPLPEKSYTFHVTYEGTRLDKVQHTGDDPVVVFQTVNVTLQLKDSQGNPLSGGEASYYASGWKTFGTIADGEVSKELLPGSYTFHADYEGTRMDKLQDTGTDPVVAFQTVNTKVQLKDSEGNPLSGGTASYYATGWRTFGDIIDGEASKELLPGSYTFHADYEGTGKDKLQDTGTDPVVVFQTVNANVQAKNNRGYPLSGGEVSYYASGWKTFGMTVNGEASKQLLPGSYTFALNYEGTRSEKLSDIAANPNVVLQLHTEPVVVAPKQSNQYDPIPLPPAERPRVLVNKEMLPALRERLKHKSFEEEWANINTKIQRNVTGIFAPRLETAYTNIDPRAVDVMKAGAIRYLIHGDLEAGQKAVNIAVNMANTVQWNPDRTNSTTVFNVGREIGNLIFFESIAYDWCYDLMDETQKSAIRQALGTWVSTGLEYNYPLDEKQKVIIAGHANGDVHHQFKLAMGIALYDTNPEYYNDIADYLLNVTMPGFNVLLDAEMPLEGTAYGDNRLKYIMMGNQLWKAIGVEPLTEKVGLALDRQIYTRRPDGHIMTEGDDFNTEFQSPWNRYVYGNITNMIAGSIYNNPRAQYEFLKQKTYQDPLYFMLFFNPDAPSQSVYDTPLSRYFPSPYGSIVARTGWDEGPDSNAVVAIMNIGERTQTNHQHVDPGAFSMYFKGYLAIDSGMYTGVDPATGKAMEYNSVHDLGYHKQTIAHNVVQIGDSNNLYFDRYPKSVEQWIAEPAYQRGKVISHSIGEDAMYPDYSYIKGELSQAYGKTRTDHYTRSMAFLNFKDDEHPAAMLVYDNINTPNASTEKKWLLHTINQPAIEGSRYTSVMTEQGYNGKLVTDTLLPKSHDLDVEPIGGVNREFEVDGVNKAIRATKPTNIASLEAGKWRIELSNKAPANQTQFLNVMQVMDAANGPAPLNVTYSETEDYAGARIHDRVVFFAKGFELVNQEAEFTFTGEADQTYKILVADLEEGNWTAVKEGETAAVKYQVEKDGNTLYFVGTPGTYTLQKTDSNALPLAGKVPSEPVERTIRARIDSKGQEFDVPSELMNGHVMIPMKGAYEALGLQVEWNDATNTASVSDGKTKIELTAGSNTANVNGQPMTMDAPATGENQQMLIPLTFIQASLGYRVTWDGENLVAEISTLPKIEKLQWERTALAPVTPIPISALIEKPYQSYSATINPDLVPKMFDNIKSNDSRWAGDIGGHVIFDFGETIQLERLDLAIYNGHTRSTRLMLSISDDGENWTHVYGGDTVGDSSDFIPFNFPSVTGRYFRVGVFGSTDAVTYPEWVSISEMKFYVKP</sequence>
<dbReference type="InterPro" id="IPR012854">
    <property type="entry name" value="Cu_amine_oxidase-like_N"/>
</dbReference>
<evidence type="ECO:0000259" key="2">
    <source>
        <dbReference type="PROSITE" id="PS50022"/>
    </source>
</evidence>
<dbReference type="InterPro" id="IPR036582">
    <property type="entry name" value="Mao_N_sf"/>
</dbReference>
<dbReference type="RefSeq" id="WP_148927479.1">
    <property type="nucleotide sequence ID" value="NZ_VNHS01000001.1"/>
</dbReference>
<dbReference type="GO" id="GO:0030313">
    <property type="term" value="C:cell envelope"/>
    <property type="evidence" value="ECO:0007669"/>
    <property type="project" value="UniProtKB-SubCell"/>
</dbReference>
<dbReference type="InterPro" id="IPR008979">
    <property type="entry name" value="Galactose-bd-like_sf"/>
</dbReference>
<keyword evidence="4" id="KW-1185">Reference proteome</keyword>
<dbReference type="InterPro" id="IPR008969">
    <property type="entry name" value="CarboxyPept-like_regulatory"/>
</dbReference>
<dbReference type="Gene3D" id="2.70.98.70">
    <property type="match status" value="1"/>
</dbReference>
<organism evidence="3 4">
    <name type="scientific">Paenibacillus methanolicus</name>
    <dbReference type="NCBI Taxonomy" id="582686"/>
    <lineage>
        <taxon>Bacteria</taxon>
        <taxon>Bacillati</taxon>
        <taxon>Bacillota</taxon>
        <taxon>Bacilli</taxon>
        <taxon>Bacillales</taxon>
        <taxon>Paenibacillaceae</taxon>
        <taxon>Paenibacillus</taxon>
    </lineage>
</organism>
<gene>
    <name evidence="3" type="ORF">BCM02_101535</name>
</gene>
<dbReference type="Gene3D" id="2.60.40.2750">
    <property type="match status" value="1"/>
</dbReference>
<dbReference type="Gene3D" id="3.30.457.10">
    <property type="entry name" value="Copper amine oxidase-like, N-terminal domain"/>
    <property type="match status" value="1"/>
</dbReference>
<dbReference type="Pfam" id="PF07833">
    <property type="entry name" value="Cu_amine_oxidN1"/>
    <property type="match status" value="1"/>
</dbReference>
<dbReference type="SUPFAM" id="SSF49464">
    <property type="entry name" value="Carboxypeptidase regulatory domain-like"/>
    <property type="match status" value="1"/>
</dbReference>
<dbReference type="InterPro" id="IPR013783">
    <property type="entry name" value="Ig-like_fold"/>
</dbReference>
<dbReference type="InterPro" id="IPR008929">
    <property type="entry name" value="Chondroitin_lyas"/>
</dbReference>
<dbReference type="OrthoDB" id="174433at2"/>
<dbReference type="Pfam" id="PF07940">
    <property type="entry name" value="Hepar_II_III_C"/>
    <property type="match status" value="1"/>
</dbReference>
<dbReference type="Gene3D" id="1.50.10.100">
    <property type="entry name" value="Chondroitin AC/alginate lyase"/>
    <property type="match status" value="1"/>
</dbReference>
<dbReference type="InterPro" id="IPR040925">
    <property type="entry name" value="HepII_C"/>
</dbReference>
<dbReference type="Gene3D" id="2.60.40.10">
    <property type="entry name" value="Immunoglobulins"/>
    <property type="match status" value="4"/>
</dbReference>
<dbReference type="InterPro" id="IPR012480">
    <property type="entry name" value="Hepar_II_III_C"/>
</dbReference>
<reference evidence="3 4" key="1">
    <citation type="submission" date="2019-07" db="EMBL/GenBank/DDBJ databases">
        <title>Genomic Encyclopedia of Type Strains, Phase III (KMG-III): the genomes of soil and plant-associated and newly described type strains.</title>
        <authorList>
            <person name="Whitman W."/>
        </authorList>
    </citation>
    <scope>NUCLEOTIDE SEQUENCE [LARGE SCALE GENOMIC DNA]</scope>
    <source>
        <strain evidence="3 4">BL24</strain>
    </source>
</reference>
<dbReference type="Pfam" id="PF00754">
    <property type="entry name" value="F5_F8_type_C"/>
    <property type="match status" value="1"/>
</dbReference>
<protein>
    <submittedName>
        <fullName evidence="3">Heparinase II/III-like protein</fullName>
    </submittedName>
</protein>